<evidence type="ECO:0000313" key="1">
    <source>
        <dbReference type="EMBL" id="AXH68140.1"/>
    </source>
</evidence>
<accession>A0A345MCB9</accession>
<proteinExistence type="predicted"/>
<evidence type="ECO:0000313" key="2">
    <source>
        <dbReference type="Proteomes" id="UP000257314"/>
    </source>
</evidence>
<reference evidence="1 2" key="1">
    <citation type="submission" date="2018-07" db="EMBL/GenBank/DDBJ databases">
        <authorList>
            <person name="Kuzo L.M."/>
            <person name="Shah T.K."/>
            <person name="Sharma A."/>
            <person name="Walton B.D."/>
            <person name="Warner M.H."/>
            <person name="Garlena R.A."/>
            <person name="Russell D.A."/>
            <person name="Pope W.H."/>
            <person name="Jacobs-Sera D."/>
            <person name="Hatfull G.F."/>
        </authorList>
    </citation>
    <scope>NUCLEOTIDE SEQUENCE [LARGE SCALE GENOMIC DNA]</scope>
</reference>
<dbReference type="EMBL" id="MH576976">
    <property type="protein sequence ID" value="AXH68140.1"/>
    <property type="molecule type" value="Genomic_DNA"/>
</dbReference>
<dbReference type="Proteomes" id="UP000257314">
    <property type="component" value="Segment"/>
</dbReference>
<protein>
    <submittedName>
        <fullName evidence="1">Uncharacterized protein</fullName>
    </submittedName>
</protein>
<sequence>MRCRVCGHPIKPAPGFAKSRWIHTNNFFCCTMPCYRDKETGELTIAQPGRDPNWDAEYRGITEEEWNKLVDNPIGQRFTPELRDIWDRMMAESTKVCCCGHKKMDHSEDEGVEHYCSYYTCSCREFVEHKED</sequence>
<organism evidence="1 2">
    <name type="scientific">Gordonia phage Teatealatte</name>
    <dbReference type="NCBI Taxonomy" id="2283247"/>
    <lineage>
        <taxon>Viruses</taxon>
        <taxon>Duplodnaviria</taxon>
        <taxon>Heunggongvirae</taxon>
        <taxon>Uroviricota</taxon>
        <taxon>Caudoviricetes</taxon>
        <taxon>Demosthenesvirus</taxon>
        <taxon>Demosthenesvirus katyusha</taxon>
    </lineage>
</organism>
<gene>
    <name evidence="1" type="primary">83</name>
    <name evidence="1" type="ORF">SEA_TEATEALATTE_83</name>
</gene>
<name>A0A345MCB9_9CAUD</name>